<evidence type="ECO:0000256" key="8">
    <source>
        <dbReference type="HAMAP-Rule" id="MF_00201"/>
    </source>
</evidence>
<keyword evidence="6 8" id="KW-0234">DNA repair</keyword>
<dbReference type="NCBIfam" id="TIGR00613">
    <property type="entry name" value="reco"/>
    <property type="match status" value="1"/>
</dbReference>
<dbReference type="GO" id="GO:0043590">
    <property type="term" value="C:bacterial nucleoid"/>
    <property type="evidence" value="ECO:0007669"/>
    <property type="project" value="TreeGrafter"/>
</dbReference>
<dbReference type="InterPro" id="IPR012340">
    <property type="entry name" value="NA-bd_OB-fold"/>
</dbReference>
<dbReference type="OrthoDB" id="9812244at2"/>
<evidence type="ECO:0000256" key="6">
    <source>
        <dbReference type="ARBA" id="ARBA00023204"/>
    </source>
</evidence>
<dbReference type="PANTHER" id="PTHR33991">
    <property type="entry name" value="DNA REPAIR PROTEIN RECO"/>
    <property type="match status" value="1"/>
</dbReference>
<dbReference type="Gene3D" id="1.20.1440.120">
    <property type="entry name" value="Recombination protein O, C-terminal domain"/>
    <property type="match status" value="1"/>
</dbReference>
<evidence type="ECO:0000256" key="3">
    <source>
        <dbReference type="ARBA" id="ARBA00021310"/>
    </source>
</evidence>
<evidence type="ECO:0000256" key="1">
    <source>
        <dbReference type="ARBA" id="ARBA00003065"/>
    </source>
</evidence>
<dbReference type="HAMAP" id="MF_00201">
    <property type="entry name" value="RecO"/>
    <property type="match status" value="1"/>
</dbReference>
<evidence type="ECO:0000256" key="2">
    <source>
        <dbReference type="ARBA" id="ARBA00007452"/>
    </source>
</evidence>
<dbReference type="EMBL" id="QETB01000003">
    <property type="protein sequence ID" value="PWF26443.1"/>
    <property type="molecule type" value="Genomic_DNA"/>
</dbReference>
<comment type="caution">
    <text evidence="10">The sequence shown here is derived from an EMBL/GenBank/DDBJ whole genome shotgun (WGS) entry which is preliminary data.</text>
</comment>
<protein>
    <recommendedName>
        <fullName evidence="3 8">DNA repair protein RecO</fullName>
    </recommendedName>
    <alternativeName>
        <fullName evidence="7 8">Recombination protein O</fullName>
    </alternativeName>
</protein>
<comment type="function">
    <text evidence="1 8">Involved in DNA repair and RecF pathway recombination.</text>
</comment>
<name>A0A2V1KAE1_9ACTO</name>
<dbReference type="SUPFAM" id="SSF50249">
    <property type="entry name" value="Nucleic acid-binding proteins"/>
    <property type="match status" value="1"/>
</dbReference>
<reference evidence="11" key="1">
    <citation type="submission" date="2018-05" db="EMBL/GenBank/DDBJ databases">
        <authorList>
            <person name="Li Y."/>
        </authorList>
    </citation>
    <scope>NUCLEOTIDE SEQUENCE [LARGE SCALE GENOMIC DNA]</scope>
    <source>
        <strain evidence="11">sk1b4</strain>
    </source>
</reference>
<feature type="domain" description="DNA replication/recombination mediator RecO N-terminal" evidence="9">
    <location>
        <begin position="1"/>
        <end position="79"/>
    </location>
</feature>
<accession>A0A2V1KAE1</accession>
<dbReference type="InterPro" id="IPR022572">
    <property type="entry name" value="DNA_rep/recomb_RecO_N"/>
</dbReference>
<dbReference type="PANTHER" id="PTHR33991:SF1">
    <property type="entry name" value="DNA REPAIR PROTEIN RECO"/>
    <property type="match status" value="1"/>
</dbReference>
<dbReference type="RefSeq" id="WP_109093516.1">
    <property type="nucleotide sequence ID" value="NZ_CAMELQ010000037.1"/>
</dbReference>
<sequence>MKLYRDQGVVLRTHDLGEADRIITFLTRRNGQVRAVAKGIRRTKSRFGARLEPFAMVDAQFYEGRSLDIITEVSTMSSFAGKIGRDYDSYTCASAMAEVTDKLTSQEGLPDEGQYLLLVGALNALSLKAHDPESILASYILRSLANAGWALAIGNCATCGTPGPLHRFDVRAGGMVCESCAPRSAAHPHNETVQLLAALQIGDWDIVDRSGLTARHESAGLVTAYLQWHIERKVKSLDMVGTPLIHL</sequence>
<dbReference type="Pfam" id="PF02565">
    <property type="entry name" value="RecO_C"/>
    <property type="match status" value="1"/>
</dbReference>
<dbReference type="Proteomes" id="UP000245283">
    <property type="component" value="Unassembled WGS sequence"/>
</dbReference>
<evidence type="ECO:0000313" key="10">
    <source>
        <dbReference type="EMBL" id="PWF26443.1"/>
    </source>
</evidence>
<gene>
    <name evidence="8" type="primary">recO</name>
    <name evidence="10" type="ORF">DD236_06165</name>
</gene>
<dbReference type="InterPro" id="IPR003717">
    <property type="entry name" value="RecO"/>
</dbReference>
<organism evidence="10 11">
    <name type="scientific">Ancrocorticia populi</name>
    <dbReference type="NCBI Taxonomy" id="2175228"/>
    <lineage>
        <taxon>Bacteria</taxon>
        <taxon>Bacillati</taxon>
        <taxon>Actinomycetota</taxon>
        <taxon>Actinomycetes</taxon>
        <taxon>Actinomycetales</taxon>
        <taxon>Actinomycetaceae</taxon>
        <taxon>Ancrocorticia</taxon>
    </lineage>
</organism>
<evidence type="ECO:0000313" key="11">
    <source>
        <dbReference type="Proteomes" id="UP000245283"/>
    </source>
</evidence>
<dbReference type="SUPFAM" id="SSF57863">
    <property type="entry name" value="ArfGap/RecO-like zinc finger"/>
    <property type="match status" value="1"/>
</dbReference>
<dbReference type="InterPro" id="IPR037278">
    <property type="entry name" value="ARFGAP/RecO"/>
</dbReference>
<dbReference type="GO" id="GO:0006302">
    <property type="term" value="P:double-strand break repair"/>
    <property type="evidence" value="ECO:0007669"/>
    <property type="project" value="TreeGrafter"/>
</dbReference>
<keyword evidence="11" id="KW-1185">Reference proteome</keyword>
<evidence type="ECO:0000256" key="5">
    <source>
        <dbReference type="ARBA" id="ARBA00023172"/>
    </source>
</evidence>
<evidence type="ECO:0000256" key="4">
    <source>
        <dbReference type="ARBA" id="ARBA00022763"/>
    </source>
</evidence>
<evidence type="ECO:0000259" key="9">
    <source>
        <dbReference type="Pfam" id="PF11967"/>
    </source>
</evidence>
<keyword evidence="5 8" id="KW-0233">DNA recombination</keyword>
<dbReference type="GO" id="GO:0006310">
    <property type="term" value="P:DNA recombination"/>
    <property type="evidence" value="ECO:0007669"/>
    <property type="project" value="UniProtKB-UniRule"/>
</dbReference>
<dbReference type="InterPro" id="IPR042242">
    <property type="entry name" value="RecO_C"/>
</dbReference>
<dbReference type="AlphaFoldDB" id="A0A2V1KAE1"/>
<comment type="similarity">
    <text evidence="2 8">Belongs to the RecO family.</text>
</comment>
<evidence type="ECO:0000256" key="7">
    <source>
        <dbReference type="ARBA" id="ARBA00033409"/>
    </source>
</evidence>
<dbReference type="Gene3D" id="2.40.50.140">
    <property type="entry name" value="Nucleic acid-binding proteins"/>
    <property type="match status" value="1"/>
</dbReference>
<keyword evidence="4 8" id="KW-0227">DNA damage</keyword>
<proteinExistence type="inferred from homology"/>
<dbReference type="Pfam" id="PF11967">
    <property type="entry name" value="RecO_N"/>
    <property type="match status" value="1"/>
</dbReference>